<dbReference type="PANTHER" id="PTHR43646">
    <property type="entry name" value="GLYCOSYLTRANSFERASE"/>
    <property type="match status" value="1"/>
</dbReference>
<keyword evidence="5 6" id="KW-0472">Membrane</keyword>
<proteinExistence type="predicted"/>
<organism evidence="8 9">
    <name type="scientific">Sphingomonas prati</name>
    <dbReference type="NCBI Taxonomy" id="1843237"/>
    <lineage>
        <taxon>Bacteria</taxon>
        <taxon>Pseudomonadati</taxon>
        <taxon>Pseudomonadota</taxon>
        <taxon>Alphaproteobacteria</taxon>
        <taxon>Sphingomonadales</taxon>
        <taxon>Sphingomonadaceae</taxon>
        <taxon>Sphingomonas</taxon>
    </lineage>
</organism>
<dbReference type="InterPro" id="IPR029044">
    <property type="entry name" value="Nucleotide-diphossugar_trans"/>
</dbReference>
<dbReference type="GO" id="GO:0005886">
    <property type="term" value="C:plasma membrane"/>
    <property type="evidence" value="ECO:0007669"/>
    <property type="project" value="UniProtKB-SubCell"/>
</dbReference>
<dbReference type="Pfam" id="PF00535">
    <property type="entry name" value="Glycos_transf_2"/>
    <property type="match status" value="1"/>
</dbReference>
<comment type="subcellular location">
    <subcellularLocation>
        <location evidence="1">Cell membrane</location>
    </subcellularLocation>
</comment>
<evidence type="ECO:0000256" key="5">
    <source>
        <dbReference type="ARBA" id="ARBA00023136"/>
    </source>
</evidence>
<feature type="domain" description="Glycosyltransferase 2-like" evidence="7">
    <location>
        <begin position="5"/>
        <end position="126"/>
    </location>
</feature>
<keyword evidence="4 8" id="KW-0808">Transferase</keyword>
<keyword evidence="9" id="KW-1185">Reference proteome</keyword>
<reference evidence="8 9" key="1">
    <citation type="submission" date="2020-08" db="EMBL/GenBank/DDBJ databases">
        <title>Genomic Encyclopedia of Type Strains, Phase IV (KMG-IV): sequencing the most valuable type-strain genomes for metagenomic binning, comparative biology and taxonomic classification.</title>
        <authorList>
            <person name="Goeker M."/>
        </authorList>
    </citation>
    <scope>NUCLEOTIDE SEQUENCE [LARGE SCALE GENOMIC DNA]</scope>
    <source>
        <strain evidence="8 9">DSM 103336</strain>
    </source>
</reference>
<dbReference type="AlphaFoldDB" id="A0A7W9BS96"/>
<feature type="transmembrane region" description="Helical" evidence="6">
    <location>
        <begin position="290"/>
        <end position="312"/>
    </location>
</feature>
<dbReference type="SUPFAM" id="SSF53448">
    <property type="entry name" value="Nucleotide-diphospho-sugar transferases"/>
    <property type="match status" value="1"/>
</dbReference>
<evidence type="ECO:0000256" key="3">
    <source>
        <dbReference type="ARBA" id="ARBA00022676"/>
    </source>
</evidence>
<keyword evidence="3" id="KW-0328">Glycosyltransferase</keyword>
<gene>
    <name evidence="8" type="ORF">FHS99_001695</name>
</gene>
<evidence type="ECO:0000256" key="1">
    <source>
        <dbReference type="ARBA" id="ARBA00004236"/>
    </source>
</evidence>
<dbReference type="Proteomes" id="UP000546701">
    <property type="component" value="Unassembled WGS sequence"/>
</dbReference>
<dbReference type="Gene3D" id="3.90.550.10">
    <property type="entry name" value="Spore Coat Polysaccharide Biosynthesis Protein SpsA, Chain A"/>
    <property type="match status" value="1"/>
</dbReference>
<dbReference type="RefSeq" id="WP_157174803.1">
    <property type="nucleotide sequence ID" value="NZ_BMJP01000002.1"/>
</dbReference>
<dbReference type="InterPro" id="IPR001173">
    <property type="entry name" value="Glyco_trans_2-like"/>
</dbReference>
<dbReference type="OrthoDB" id="8416156at2"/>
<keyword evidence="6" id="KW-0812">Transmembrane</keyword>
<evidence type="ECO:0000313" key="9">
    <source>
        <dbReference type="Proteomes" id="UP000546701"/>
    </source>
</evidence>
<evidence type="ECO:0000259" key="7">
    <source>
        <dbReference type="Pfam" id="PF00535"/>
    </source>
</evidence>
<evidence type="ECO:0000256" key="4">
    <source>
        <dbReference type="ARBA" id="ARBA00022679"/>
    </source>
</evidence>
<feature type="transmembrane region" description="Helical" evidence="6">
    <location>
        <begin position="252"/>
        <end position="278"/>
    </location>
</feature>
<sequence>MTITVGIKALNEAAHIAAAIDSACAAVAPFGGRVVLADSGSSDATVAIGRARAAQGVRTVQLADPGDRSCGAGAQLAWQYAEGAYFCLIDGDMTLQPGFVAAAMAYLAAHPDVAGVGGRVIERNLETAEFQIRAKAAEGESHRRAGPVDRLDGGGVYRVSAIRRVGYFADRNLHAFEELDLAVRLALQGGTLVRLDTPAVDHHGHSGSGYRLLLRRLVSGYASGAGEVLRGALGRPHLPLVLRRLGHLRHGLVILLWWAALIAAGVALPIALPVLLLAPLGYLSVRRGGIALGLYSLCQWNVIAVGLIRGLCRSRVPPMRPLPAVEFSPADRE</sequence>
<evidence type="ECO:0000256" key="2">
    <source>
        <dbReference type="ARBA" id="ARBA00022475"/>
    </source>
</evidence>
<name>A0A7W9BS96_9SPHN</name>
<accession>A0A7W9BS96</accession>
<dbReference type="EMBL" id="JACIJR010000003">
    <property type="protein sequence ID" value="MBB5729217.1"/>
    <property type="molecule type" value="Genomic_DNA"/>
</dbReference>
<protein>
    <submittedName>
        <fullName evidence="8">Glycosyltransferase involved in cell wall biosynthesis</fullName>
    </submittedName>
</protein>
<evidence type="ECO:0000256" key="6">
    <source>
        <dbReference type="SAM" id="Phobius"/>
    </source>
</evidence>
<keyword evidence="2" id="KW-1003">Cell membrane</keyword>
<dbReference type="PANTHER" id="PTHR43646:SF2">
    <property type="entry name" value="GLYCOSYLTRANSFERASE 2-LIKE DOMAIN-CONTAINING PROTEIN"/>
    <property type="match status" value="1"/>
</dbReference>
<dbReference type="GO" id="GO:0016757">
    <property type="term" value="F:glycosyltransferase activity"/>
    <property type="evidence" value="ECO:0007669"/>
    <property type="project" value="UniProtKB-KW"/>
</dbReference>
<evidence type="ECO:0000313" key="8">
    <source>
        <dbReference type="EMBL" id="MBB5729217.1"/>
    </source>
</evidence>
<comment type="caution">
    <text evidence="8">The sequence shown here is derived from an EMBL/GenBank/DDBJ whole genome shotgun (WGS) entry which is preliminary data.</text>
</comment>
<keyword evidence="6" id="KW-1133">Transmembrane helix</keyword>